<dbReference type="GO" id="GO:0005783">
    <property type="term" value="C:endoplasmic reticulum"/>
    <property type="evidence" value="ECO:0007669"/>
    <property type="project" value="TreeGrafter"/>
</dbReference>
<protein>
    <recommendedName>
        <fullName evidence="5">Ketoreductase domain-containing protein</fullName>
    </recommendedName>
</protein>
<dbReference type="Proteomes" id="UP000027073">
    <property type="component" value="Unassembled WGS sequence"/>
</dbReference>
<keyword evidence="3" id="KW-0560">Oxidoreductase</keyword>
<evidence type="ECO:0000256" key="3">
    <source>
        <dbReference type="ARBA" id="ARBA00023002"/>
    </source>
</evidence>
<dbReference type="InterPro" id="IPR002347">
    <property type="entry name" value="SDR_fam"/>
</dbReference>
<dbReference type="InterPro" id="IPR036291">
    <property type="entry name" value="NAD(P)-bd_dom_sf"/>
</dbReference>
<proteinExistence type="inferred from homology"/>
<dbReference type="AlphaFoldDB" id="A0A067ND91"/>
<evidence type="ECO:0000313" key="6">
    <source>
        <dbReference type="EMBL" id="KDQ22092.1"/>
    </source>
</evidence>
<sequence>MGSQQVVLITGCSDGGIGAALVAEFVEKECMVYVTARSLAAMSTLTHENIHKAVLEVTDDESVKALVDHIYGEVGRIDILISNAGVASIGPLLDMSTHNAQEVMNINFLGTVRLVNAVLPRMAKRGQGMFVTIGSLCGELGTPFSGLYNASKAALHAYTETLSQECRPPWDPGHAHKCWPCH</sequence>
<dbReference type="PRINTS" id="PR00080">
    <property type="entry name" value="SDRFAMILY"/>
</dbReference>
<evidence type="ECO:0000256" key="1">
    <source>
        <dbReference type="ARBA" id="ARBA00006484"/>
    </source>
</evidence>
<dbReference type="GO" id="GO:0016491">
    <property type="term" value="F:oxidoreductase activity"/>
    <property type="evidence" value="ECO:0007669"/>
    <property type="project" value="UniProtKB-KW"/>
</dbReference>
<organism evidence="6 7">
    <name type="scientific">Pleurotus ostreatus (strain PC15)</name>
    <name type="common">Oyster mushroom</name>
    <dbReference type="NCBI Taxonomy" id="1137138"/>
    <lineage>
        <taxon>Eukaryota</taxon>
        <taxon>Fungi</taxon>
        <taxon>Dikarya</taxon>
        <taxon>Basidiomycota</taxon>
        <taxon>Agaricomycotina</taxon>
        <taxon>Agaricomycetes</taxon>
        <taxon>Agaricomycetidae</taxon>
        <taxon>Agaricales</taxon>
        <taxon>Pleurotineae</taxon>
        <taxon>Pleurotaceae</taxon>
        <taxon>Pleurotus</taxon>
    </lineage>
</organism>
<name>A0A067ND91_PLEO1</name>
<accession>A0A067ND91</accession>
<dbReference type="PROSITE" id="PS00061">
    <property type="entry name" value="ADH_SHORT"/>
    <property type="match status" value="1"/>
</dbReference>
<dbReference type="PANTHER" id="PTHR44169">
    <property type="entry name" value="NADPH-DEPENDENT 1-ACYLDIHYDROXYACETONE PHOSPHATE REDUCTASE"/>
    <property type="match status" value="1"/>
</dbReference>
<dbReference type="Pfam" id="PF00106">
    <property type="entry name" value="adh_short"/>
    <property type="match status" value="1"/>
</dbReference>
<dbReference type="HOGENOM" id="CLU_010194_2_10_1"/>
<evidence type="ECO:0000259" key="5">
    <source>
        <dbReference type="SMART" id="SM00822"/>
    </source>
</evidence>
<dbReference type="InterPro" id="IPR057326">
    <property type="entry name" value="KR_dom"/>
</dbReference>
<comment type="similarity">
    <text evidence="1 4">Belongs to the short-chain dehydrogenases/reductases (SDR) family.</text>
</comment>
<keyword evidence="2" id="KW-0521">NADP</keyword>
<dbReference type="InParanoid" id="A0A067ND91"/>
<dbReference type="PANTHER" id="PTHR44169:SF6">
    <property type="entry name" value="NADPH-DEPENDENT 1-ACYLDIHYDROXYACETONE PHOSPHATE REDUCTASE"/>
    <property type="match status" value="1"/>
</dbReference>
<dbReference type="PRINTS" id="PR00081">
    <property type="entry name" value="GDHRDH"/>
</dbReference>
<dbReference type="SMART" id="SM00822">
    <property type="entry name" value="PKS_KR"/>
    <property type="match status" value="1"/>
</dbReference>
<dbReference type="SUPFAM" id="SSF51735">
    <property type="entry name" value="NAD(P)-binding Rossmann-fold domains"/>
    <property type="match status" value="1"/>
</dbReference>
<dbReference type="VEuPathDB" id="FungiDB:PLEOSDRAFT_1051045"/>
<evidence type="ECO:0000313" key="7">
    <source>
        <dbReference type="Proteomes" id="UP000027073"/>
    </source>
</evidence>
<dbReference type="Gene3D" id="3.40.50.720">
    <property type="entry name" value="NAD(P)-binding Rossmann-like Domain"/>
    <property type="match status" value="1"/>
</dbReference>
<dbReference type="InterPro" id="IPR020904">
    <property type="entry name" value="Sc_DH/Rdtase_CS"/>
</dbReference>
<dbReference type="STRING" id="1137138.A0A067ND91"/>
<feature type="domain" description="Ketoreductase" evidence="5">
    <location>
        <begin position="5"/>
        <end position="182"/>
    </location>
</feature>
<evidence type="ECO:0000256" key="4">
    <source>
        <dbReference type="RuleBase" id="RU000363"/>
    </source>
</evidence>
<dbReference type="EMBL" id="KL198014">
    <property type="protein sequence ID" value="KDQ22092.1"/>
    <property type="molecule type" value="Genomic_DNA"/>
</dbReference>
<gene>
    <name evidence="6" type="ORF">PLEOSDRAFT_1051045</name>
</gene>
<reference evidence="7" key="1">
    <citation type="journal article" date="2014" name="Proc. Natl. Acad. Sci. U.S.A.">
        <title>Extensive sampling of basidiomycete genomes demonstrates inadequacy of the white-rot/brown-rot paradigm for wood decay fungi.</title>
        <authorList>
            <person name="Riley R."/>
            <person name="Salamov A.A."/>
            <person name="Brown D.W."/>
            <person name="Nagy L.G."/>
            <person name="Floudas D."/>
            <person name="Held B.W."/>
            <person name="Levasseur A."/>
            <person name="Lombard V."/>
            <person name="Morin E."/>
            <person name="Otillar R."/>
            <person name="Lindquist E.A."/>
            <person name="Sun H."/>
            <person name="LaButti K.M."/>
            <person name="Schmutz J."/>
            <person name="Jabbour D."/>
            <person name="Luo H."/>
            <person name="Baker S.E."/>
            <person name="Pisabarro A.G."/>
            <person name="Walton J.D."/>
            <person name="Blanchette R.A."/>
            <person name="Henrissat B."/>
            <person name="Martin F."/>
            <person name="Cullen D."/>
            <person name="Hibbett D.S."/>
            <person name="Grigoriev I.V."/>
        </authorList>
    </citation>
    <scope>NUCLEOTIDE SEQUENCE [LARGE SCALE GENOMIC DNA]</scope>
    <source>
        <strain evidence="7">PC15</strain>
    </source>
</reference>
<dbReference type="OrthoDB" id="2102561at2759"/>
<evidence type="ECO:0000256" key="2">
    <source>
        <dbReference type="ARBA" id="ARBA00022857"/>
    </source>
</evidence>